<sequence length="132" mass="15362">MVSKDSIYNVSEKSAFSINIISKRDFLATSLLICYDEVSHSKSKEVYFKSSLRFLKTVKIFGFRKSFHIEEVFILVVKFLLKNAKVLEKMVITEPQVMQNETHDMLLKYLQVSQKLLSFPRASPRAVVMFPF</sequence>
<dbReference type="Proteomes" id="UP000737018">
    <property type="component" value="Unassembled WGS sequence"/>
</dbReference>
<keyword evidence="3" id="KW-1185">Reference proteome</keyword>
<dbReference type="SMART" id="SM00579">
    <property type="entry name" value="FBD"/>
    <property type="match status" value="1"/>
</dbReference>
<comment type="caution">
    <text evidence="2">The sequence shown here is derived from an EMBL/GenBank/DDBJ whole genome shotgun (WGS) entry which is preliminary data.</text>
</comment>
<dbReference type="InterPro" id="IPR006566">
    <property type="entry name" value="FBD"/>
</dbReference>
<dbReference type="EMBL" id="JRKL02000504">
    <property type="protein sequence ID" value="KAF3970725.1"/>
    <property type="molecule type" value="Genomic_DNA"/>
</dbReference>
<evidence type="ECO:0000313" key="2">
    <source>
        <dbReference type="EMBL" id="KAF3970725.1"/>
    </source>
</evidence>
<proteinExistence type="predicted"/>
<organism evidence="2 3">
    <name type="scientific">Castanea mollissima</name>
    <name type="common">Chinese chestnut</name>
    <dbReference type="NCBI Taxonomy" id="60419"/>
    <lineage>
        <taxon>Eukaryota</taxon>
        <taxon>Viridiplantae</taxon>
        <taxon>Streptophyta</taxon>
        <taxon>Embryophyta</taxon>
        <taxon>Tracheophyta</taxon>
        <taxon>Spermatophyta</taxon>
        <taxon>Magnoliopsida</taxon>
        <taxon>eudicotyledons</taxon>
        <taxon>Gunneridae</taxon>
        <taxon>Pentapetalae</taxon>
        <taxon>rosids</taxon>
        <taxon>fabids</taxon>
        <taxon>Fagales</taxon>
        <taxon>Fagaceae</taxon>
        <taxon>Castanea</taxon>
    </lineage>
</organism>
<dbReference type="AlphaFoldDB" id="A0A8J4RJH1"/>
<dbReference type="Pfam" id="PF08387">
    <property type="entry name" value="FBD"/>
    <property type="match status" value="1"/>
</dbReference>
<accession>A0A8J4RJH1</accession>
<dbReference type="OrthoDB" id="1939276at2759"/>
<reference evidence="2" key="1">
    <citation type="submission" date="2020-03" db="EMBL/GenBank/DDBJ databases">
        <title>Castanea mollissima Vanexum genome sequencing.</title>
        <authorList>
            <person name="Staton M."/>
        </authorList>
    </citation>
    <scope>NUCLEOTIDE SEQUENCE</scope>
    <source>
        <tissue evidence="2">Leaf</tissue>
    </source>
</reference>
<evidence type="ECO:0000313" key="3">
    <source>
        <dbReference type="Proteomes" id="UP000737018"/>
    </source>
</evidence>
<evidence type="ECO:0000259" key="1">
    <source>
        <dbReference type="SMART" id="SM00579"/>
    </source>
</evidence>
<protein>
    <recommendedName>
        <fullName evidence="1">FBD domain-containing protein</fullName>
    </recommendedName>
</protein>
<feature type="domain" description="FBD" evidence="1">
    <location>
        <begin position="49"/>
        <end position="131"/>
    </location>
</feature>
<name>A0A8J4RJH1_9ROSI</name>
<gene>
    <name evidence="2" type="ORF">CMV_005601</name>
</gene>